<dbReference type="AlphaFoldDB" id="A0A0B0PML4"/>
<gene>
    <name evidence="2" type="ORF">F383_13000</name>
</gene>
<evidence type="ECO:0000313" key="2">
    <source>
        <dbReference type="EMBL" id="KHG27693.1"/>
    </source>
</evidence>
<dbReference type="Proteomes" id="UP000032142">
    <property type="component" value="Unassembled WGS sequence"/>
</dbReference>
<dbReference type="EMBL" id="KN442092">
    <property type="protein sequence ID" value="KHG27693.1"/>
    <property type="molecule type" value="Genomic_DNA"/>
</dbReference>
<name>A0A0B0PML4_GOSAR</name>
<sequence length="41" mass="4916">MEYVNIYICNSQMLISLAITFMNLFQPSYDVRKPRMNLRNS</sequence>
<keyword evidence="3" id="KW-1185">Reference proteome</keyword>
<organism evidence="2 3">
    <name type="scientific">Gossypium arboreum</name>
    <name type="common">Tree cotton</name>
    <name type="synonym">Gossypium nanking</name>
    <dbReference type="NCBI Taxonomy" id="29729"/>
    <lineage>
        <taxon>Eukaryota</taxon>
        <taxon>Viridiplantae</taxon>
        <taxon>Streptophyta</taxon>
        <taxon>Embryophyta</taxon>
        <taxon>Tracheophyta</taxon>
        <taxon>Spermatophyta</taxon>
        <taxon>Magnoliopsida</taxon>
        <taxon>eudicotyledons</taxon>
        <taxon>Gunneridae</taxon>
        <taxon>Pentapetalae</taxon>
        <taxon>rosids</taxon>
        <taxon>malvids</taxon>
        <taxon>Malvales</taxon>
        <taxon>Malvaceae</taxon>
        <taxon>Malvoideae</taxon>
        <taxon>Gossypium</taxon>
    </lineage>
</organism>
<keyword evidence="1" id="KW-0812">Transmembrane</keyword>
<evidence type="ECO:0000256" key="1">
    <source>
        <dbReference type="SAM" id="Phobius"/>
    </source>
</evidence>
<accession>A0A0B0PML4</accession>
<keyword evidence="1" id="KW-0472">Membrane</keyword>
<proteinExistence type="predicted"/>
<evidence type="ECO:0000313" key="3">
    <source>
        <dbReference type="Proteomes" id="UP000032142"/>
    </source>
</evidence>
<reference evidence="3" key="1">
    <citation type="submission" date="2014-09" db="EMBL/GenBank/DDBJ databases">
        <authorList>
            <person name="Mudge J."/>
            <person name="Ramaraj T."/>
            <person name="Lindquist I.E."/>
            <person name="Bharti A.K."/>
            <person name="Sundararajan A."/>
            <person name="Cameron C.T."/>
            <person name="Woodward J.E."/>
            <person name="May G.D."/>
            <person name="Brubaker C."/>
            <person name="Broadhvest J."/>
            <person name="Wilkins T.A."/>
        </authorList>
    </citation>
    <scope>NUCLEOTIDE SEQUENCE</scope>
    <source>
        <strain evidence="3">cv. AKA8401</strain>
    </source>
</reference>
<protein>
    <submittedName>
        <fullName evidence="2">Uncharacterized protein</fullName>
    </submittedName>
</protein>
<feature type="transmembrane region" description="Helical" evidence="1">
    <location>
        <begin position="6"/>
        <end position="25"/>
    </location>
</feature>
<keyword evidence="1" id="KW-1133">Transmembrane helix</keyword>